<keyword evidence="3" id="KW-1185">Reference proteome</keyword>
<organism evidence="2 3">
    <name type="scientific">Neobacillus ginsengisoli</name>
    <dbReference type="NCBI Taxonomy" id="904295"/>
    <lineage>
        <taxon>Bacteria</taxon>
        <taxon>Bacillati</taxon>
        <taxon>Bacillota</taxon>
        <taxon>Bacilli</taxon>
        <taxon>Bacillales</taxon>
        <taxon>Bacillaceae</taxon>
        <taxon>Neobacillus</taxon>
    </lineage>
</organism>
<evidence type="ECO:0000256" key="1">
    <source>
        <dbReference type="SAM" id="Phobius"/>
    </source>
</evidence>
<keyword evidence="1" id="KW-1133">Transmembrane helix</keyword>
<keyword evidence="1" id="KW-0812">Transmembrane</keyword>
<sequence length="251" mass="27367">MAKFRVRRLQKRGPLPFRYVLLLTIVFFIISTATGFWVVNKGIEPTLMRYAESETRNIASLVINKAITKRTTSVGNDVIQLIPSTNGKQTNAKLNTDLINQALAETTSEILKNLKTAKKGDLALLEQMTDVDIETNNTDNADGLVWYVPLGQATNLALFGNLGPKIPVRFTAIGDLRPDVKVTPKPMGINNTWIEVSIQIEVSVQIITPFATKITKLVQNVPLGGTLIQGDVPQFNGGGTTPAIQLPKSGS</sequence>
<dbReference type="Pfam" id="PF09560">
    <property type="entry name" value="Spore_YunB"/>
    <property type="match status" value="1"/>
</dbReference>
<dbReference type="PIRSF" id="PIRSF021383">
    <property type="entry name" value="YunB"/>
    <property type="match status" value="1"/>
</dbReference>
<keyword evidence="1" id="KW-0472">Membrane</keyword>
<evidence type="ECO:0000313" key="3">
    <source>
        <dbReference type="Proteomes" id="UP001224122"/>
    </source>
</evidence>
<proteinExistence type="predicted"/>
<dbReference type="InterPro" id="IPR014197">
    <property type="entry name" value="Sporulation_prot_YunB"/>
</dbReference>
<dbReference type="Proteomes" id="UP001224122">
    <property type="component" value="Unassembled WGS sequence"/>
</dbReference>
<accession>A0ABT9XTJ7</accession>
<comment type="caution">
    <text evidence="2">The sequence shown here is derived from an EMBL/GenBank/DDBJ whole genome shotgun (WGS) entry which is preliminary data.</text>
</comment>
<feature type="transmembrane region" description="Helical" evidence="1">
    <location>
        <begin position="20"/>
        <end position="39"/>
    </location>
</feature>
<dbReference type="NCBIfam" id="TIGR02832">
    <property type="entry name" value="spo_yunB"/>
    <property type="match status" value="1"/>
</dbReference>
<reference evidence="2 3" key="1">
    <citation type="submission" date="2023-07" db="EMBL/GenBank/DDBJ databases">
        <title>Genomic Encyclopedia of Type Strains, Phase IV (KMG-IV): sequencing the most valuable type-strain genomes for metagenomic binning, comparative biology and taxonomic classification.</title>
        <authorList>
            <person name="Goeker M."/>
        </authorList>
    </citation>
    <scope>NUCLEOTIDE SEQUENCE [LARGE SCALE GENOMIC DNA]</scope>
    <source>
        <strain evidence="2 3">DSM 27594</strain>
    </source>
</reference>
<protein>
    <submittedName>
        <fullName evidence="2">Sporulation protein YunB</fullName>
    </submittedName>
</protein>
<name>A0ABT9XTJ7_9BACI</name>
<gene>
    <name evidence="2" type="ORF">J2S10_002030</name>
</gene>
<dbReference type="EMBL" id="JAUSTW010000003">
    <property type="protein sequence ID" value="MDQ0198872.1"/>
    <property type="molecule type" value="Genomic_DNA"/>
</dbReference>
<evidence type="ECO:0000313" key="2">
    <source>
        <dbReference type="EMBL" id="MDQ0198872.1"/>
    </source>
</evidence>